<reference evidence="13 14" key="1">
    <citation type="submission" date="2016-02" db="EMBL/GenBank/DDBJ databases">
        <title>Comparison of Clostridium stercorarium subspecies using comparative genomics and transcriptomics.</title>
        <authorList>
            <person name="Schellenberg J."/>
            <person name="Thallinger G."/>
            <person name="Levin D.B."/>
            <person name="Zhang X."/>
            <person name="Alvare G."/>
            <person name="Fristensky B."/>
            <person name="Sparling R."/>
        </authorList>
    </citation>
    <scope>NUCLEOTIDE SEQUENCE [LARGE SCALE GENOMIC DNA]</scope>
    <source>
        <strain evidence="13 14">DSM 2910</strain>
    </source>
</reference>
<dbReference type="RefSeq" id="WP_015359877.1">
    <property type="nucleotide sequence ID" value="NZ_CP014672.1"/>
</dbReference>
<dbReference type="OrthoDB" id="9794370at2"/>
<feature type="domain" description="HTH araC/xylS-type" evidence="11">
    <location>
        <begin position="416"/>
        <end position="518"/>
    </location>
</feature>
<dbReference type="Proteomes" id="UP000092971">
    <property type="component" value="Chromosome"/>
</dbReference>
<feature type="modified residue" description="4-aspartylphosphate" evidence="10">
    <location>
        <position position="55"/>
    </location>
</feature>
<dbReference type="GO" id="GO:0043565">
    <property type="term" value="F:sequence-specific DNA binding"/>
    <property type="evidence" value="ECO:0007669"/>
    <property type="project" value="InterPro"/>
</dbReference>
<dbReference type="PROSITE" id="PS01124">
    <property type="entry name" value="HTH_ARAC_FAMILY_2"/>
    <property type="match status" value="1"/>
</dbReference>
<dbReference type="GO" id="GO:0005737">
    <property type="term" value="C:cytoplasm"/>
    <property type="evidence" value="ECO:0007669"/>
    <property type="project" value="UniProtKB-SubCell"/>
</dbReference>
<dbReference type="SMART" id="SM00342">
    <property type="entry name" value="HTH_ARAC"/>
    <property type="match status" value="1"/>
</dbReference>
<evidence type="ECO:0000256" key="4">
    <source>
        <dbReference type="ARBA" id="ARBA00022553"/>
    </source>
</evidence>
<accession>A0A1B1YFD3</accession>
<comment type="function">
    <text evidence="9">May play the central regulatory role in sporulation. It may be an element of the effector pathway responsible for the activation of sporulation genes in response to nutritional stress. Spo0A may act in concert with spo0H (a sigma factor) to control the expression of some genes that are critical to the sporulation process.</text>
</comment>
<protein>
    <recommendedName>
        <fullName evidence="2">Stage 0 sporulation protein A homolog</fullName>
    </recommendedName>
</protein>
<organism evidence="13 14">
    <name type="scientific">Thermoclostridium stercorarium subsp. thermolacticum DSM 2910</name>
    <dbReference type="NCBI Taxonomy" id="1121336"/>
    <lineage>
        <taxon>Bacteria</taxon>
        <taxon>Bacillati</taxon>
        <taxon>Bacillota</taxon>
        <taxon>Clostridia</taxon>
        <taxon>Eubacteriales</taxon>
        <taxon>Oscillospiraceae</taxon>
        <taxon>Thermoclostridium</taxon>
    </lineage>
</organism>
<comment type="subcellular location">
    <subcellularLocation>
        <location evidence="1">Cytoplasm</location>
    </subcellularLocation>
</comment>
<keyword evidence="3" id="KW-0963">Cytoplasm</keyword>
<evidence type="ECO:0000256" key="8">
    <source>
        <dbReference type="ARBA" id="ARBA00023163"/>
    </source>
</evidence>
<evidence type="ECO:0000259" key="12">
    <source>
        <dbReference type="PROSITE" id="PS50110"/>
    </source>
</evidence>
<keyword evidence="8" id="KW-0804">Transcription</keyword>
<dbReference type="InterPro" id="IPR011006">
    <property type="entry name" value="CheY-like_superfamily"/>
</dbReference>
<dbReference type="Gene3D" id="3.40.50.2300">
    <property type="match status" value="1"/>
</dbReference>
<dbReference type="InterPro" id="IPR009057">
    <property type="entry name" value="Homeodomain-like_sf"/>
</dbReference>
<name>A0A1B1YFD3_THEST</name>
<evidence type="ECO:0000256" key="7">
    <source>
        <dbReference type="ARBA" id="ARBA00023125"/>
    </source>
</evidence>
<evidence type="ECO:0000256" key="10">
    <source>
        <dbReference type="PROSITE-ProRule" id="PRU00169"/>
    </source>
</evidence>
<feature type="domain" description="Response regulatory" evidence="12">
    <location>
        <begin position="3"/>
        <end position="120"/>
    </location>
</feature>
<evidence type="ECO:0000256" key="9">
    <source>
        <dbReference type="ARBA" id="ARBA00024867"/>
    </source>
</evidence>
<dbReference type="EMBL" id="CP014672">
    <property type="protein sequence ID" value="ANW99474.1"/>
    <property type="molecule type" value="Genomic_DNA"/>
</dbReference>
<dbReference type="Pfam" id="PF00072">
    <property type="entry name" value="Response_reg"/>
    <property type="match status" value="1"/>
</dbReference>
<sequence>MYKVLLVDDERIIREGIASLINWKNCGFELIGAAESGIEALHMIKTYKPEVVITDIKMPALNGLELMAEVKKDYPETIFVVLSGYGEFDYANEAMKYGVRHYLLKPCNENQIMEALSDVHSELEKKKRYNEFLRRNQEKLEKVLPLVKEQFLRDFIMDRPYTTEEMDYYCDLLKIDRKKMRLILFQLEGNYSFAEVLALSNTINEHGGNEMVYFSTIIDERVLVLVNDVSIEKIIEFINTVKIFYCYYDRREITVSYSDAVNFEDIPYAYKDALECLKYTFYLGEGIIITKNDIREDTEKGCNYELKDLIFNYDKINIAVKSGNTEEVKDEIGKFFDKLRSSKINVSVAKTYCMELYLSLIRQHRNPETEINSKGILKIGKMDTIDQIQKYITETAERLSQENYNGIIRRHNHIVKKMIKLIYENIDNNNLSLKWLAKNKLFMNEGYLGKLFNRETGEKFSQFVMRIRMEKAKELLDLYQNDKVYEVAEKVGLGDNPQYFSHVFKKYTGLTPTEYINRPKN</sequence>
<evidence type="ECO:0000256" key="2">
    <source>
        <dbReference type="ARBA" id="ARBA00018672"/>
    </source>
</evidence>
<dbReference type="InterPro" id="IPR001789">
    <property type="entry name" value="Sig_transdc_resp-reg_receiver"/>
</dbReference>
<proteinExistence type="predicted"/>
<evidence type="ECO:0000313" key="14">
    <source>
        <dbReference type="Proteomes" id="UP000092971"/>
    </source>
</evidence>
<dbReference type="GO" id="GO:0003700">
    <property type="term" value="F:DNA-binding transcription factor activity"/>
    <property type="evidence" value="ECO:0007669"/>
    <property type="project" value="InterPro"/>
</dbReference>
<evidence type="ECO:0000256" key="3">
    <source>
        <dbReference type="ARBA" id="ARBA00022490"/>
    </source>
</evidence>
<dbReference type="SUPFAM" id="SSF46689">
    <property type="entry name" value="Homeodomain-like"/>
    <property type="match status" value="1"/>
</dbReference>
<keyword evidence="6" id="KW-0805">Transcription regulation</keyword>
<evidence type="ECO:0000256" key="5">
    <source>
        <dbReference type="ARBA" id="ARBA00023012"/>
    </source>
</evidence>
<dbReference type="PANTHER" id="PTHR42713:SF3">
    <property type="entry name" value="TRANSCRIPTIONAL REGULATORY PROTEIN HPTR"/>
    <property type="match status" value="1"/>
</dbReference>
<evidence type="ECO:0000313" key="13">
    <source>
        <dbReference type="EMBL" id="ANW99474.1"/>
    </source>
</evidence>
<keyword evidence="4 10" id="KW-0597">Phosphoprotein</keyword>
<dbReference type="PROSITE" id="PS50110">
    <property type="entry name" value="RESPONSE_REGULATORY"/>
    <property type="match status" value="1"/>
</dbReference>
<dbReference type="InterPro" id="IPR051552">
    <property type="entry name" value="HptR"/>
</dbReference>
<dbReference type="InterPro" id="IPR018060">
    <property type="entry name" value="HTH_AraC"/>
</dbReference>
<dbReference type="SUPFAM" id="SSF52172">
    <property type="entry name" value="CheY-like"/>
    <property type="match status" value="1"/>
</dbReference>
<dbReference type="SMART" id="SM00448">
    <property type="entry name" value="REC"/>
    <property type="match status" value="1"/>
</dbReference>
<gene>
    <name evidence="13" type="ORF">CSTERTH_10770</name>
</gene>
<keyword evidence="7" id="KW-0238">DNA-binding</keyword>
<evidence type="ECO:0000256" key="6">
    <source>
        <dbReference type="ARBA" id="ARBA00023015"/>
    </source>
</evidence>
<dbReference type="Pfam" id="PF12833">
    <property type="entry name" value="HTH_18"/>
    <property type="match status" value="1"/>
</dbReference>
<dbReference type="GO" id="GO:0000160">
    <property type="term" value="P:phosphorelay signal transduction system"/>
    <property type="evidence" value="ECO:0007669"/>
    <property type="project" value="UniProtKB-KW"/>
</dbReference>
<keyword evidence="5" id="KW-0902">Two-component regulatory system</keyword>
<evidence type="ECO:0000259" key="11">
    <source>
        <dbReference type="PROSITE" id="PS01124"/>
    </source>
</evidence>
<dbReference type="AlphaFoldDB" id="A0A1B1YFD3"/>
<dbReference type="CDD" id="cd17536">
    <property type="entry name" value="REC_YesN-like"/>
    <property type="match status" value="1"/>
</dbReference>
<dbReference type="Gene3D" id="1.10.10.60">
    <property type="entry name" value="Homeodomain-like"/>
    <property type="match status" value="2"/>
</dbReference>
<evidence type="ECO:0000256" key="1">
    <source>
        <dbReference type="ARBA" id="ARBA00004496"/>
    </source>
</evidence>
<dbReference type="PANTHER" id="PTHR42713">
    <property type="entry name" value="HISTIDINE KINASE-RELATED"/>
    <property type="match status" value="1"/>
</dbReference>